<dbReference type="EMBL" id="JBBNAF010000008">
    <property type="protein sequence ID" value="KAK9122128.1"/>
    <property type="molecule type" value="Genomic_DNA"/>
</dbReference>
<dbReference type="AlphaFoldDB" id="A0AAP0IUR2"/>
<comment type="caution">
    <text evidence="1">The sequence shown here is derived from an EMBL/GenBank/DDBJ whole genome shotgun (WGS) entry which is preliminary data.</text>
</comment>
<gene>
    <name evidence="1" type="ORF">Syun_019745</name>
</gene>
<proteinExistence type="predicted"/>
<dbReference type="PANTHER" id="PTHR47481">
    <property type="match status" value="1"/>
</dbReference>
<accession>A0AAP0IUR2</accession>
<protein>
    <submittedName>
        <fullName evidence="1">Uncharacterized protein</fullName>
    </submittedName>
</protein>
<name>A0AAP0IUR2_9MAGN</name>
<reference evidence="1 2" key="1">
    <citation type="submission" date="2024-01" db="EMBL/GenBank/DDBJ databases">
        <title>Genome assemblies of Stephania.</title>
        <authorList>
            <person name="Yang L."/>
        </authorList>
    </citation>
    <scope>NUCLEOTIDE SEQUENCE [LARGE SCALE GENOMIC DNA]</scope>
    <source>
        <strain evidence="1">YNDBR</strain>
        <tissue evidence="1">Leaf</tissue>
    </source>
</reference>
<sequence length="116" mass="12889">MRTARKGNQKRIEYLRSLKELFDNLATAGEPISVSELVSSTLSGLYGDYLPITTVLQEKRDVSWPKIQSSLLNFKAKLNQIQAMSGINSLHTNTATQVNSAEVKNGSTNNWNTNKC</sequence>
<organism evidence="1 2">
    <name type="scientific">Stephania yunnanensis</name>
    <dbReference type="NCBI Taxonomy" id="152371"/>
    <lineage>
        <taxon>Eukaryota</taxon>
        <taxon>Viridiplantae</taxon>
        <taxon>Streptophyta</taxon>
        <taxon>Embryophyta</taxon>
        <taxon>Tracheophyta</taxon>
        <taxon>Spermatophyta</taxon>
        <taxon>Magnoliopsida</taxon>
        <taxon>Ranunculales</taxon>
        <taxon>Menispermaceae</taxon>
        <taxon>Menispermoideae</taxon>
        <taxon>Cissampelideae</taxon>
        <taxon>Stephania</taxon>
    </lineage>
</organism>
<evidence type="ECO:0000313" key="1">
    <source>
        <dbReference type="EMBL" id="KAK9122128.1"/>
    </source>
</evidence>
<dbReference type="PANTHER" id="PTHR47481:SF34">
    <property type="entry name" value="CCHC-TYPE DOMAIN-CONTAINING PROTEIN"/>
    <property type="match status" value="1"/>
</dbReference>
<keyword evidence="2" id="KW-1185">Reference proteome</keyword>
<evidence type="ECO:0000313" key="2">
    <source>
        <dbReference type="Proteomes" id="UP001420932"/>
    </source>
</evidence>
<dbReference type="Proteomes" id="UP001420932">
    <property type="component" value="Unassembled WGS sequence"/>
</dbReference>